<dbReference type="AlphaFoldDB" id="A0A1G6TF83"/>
<gene>
    <name evidence="10" type="ORF">SAMN05216464_101278</name>
</gene>
<dbReference type="InterPro" id="IPR022764">
    <property type="entry name" value="Peptidase_S54_rhomboid_dom"/>
</dbReference>
<accession>A0A1G6TF83</accession>
<keyword evidence="7" id="KW-0175">Coiled coil</keyword>
<dbReference type="Gene3D" id="1.20.1540.10">
    <property type="entry name" value="Rhomboid-like"/>
    <property type="match status" value="1"/>
</dbReference>
<dbReference type="OrthoDB" id="9778341at2"/>
<evidence type="ECO:0000256" key="7">
    <source>
        <dbReference type="SAM" id="Coils"/>
    </source>
</evidence>
<sequence length="492" mass="55372">MAAGFIPKYIEEYPLINLSTDDFLVIADEAVKRLDWKISFISETGIIAYKPMQIFSPGAEIRITIDNEKATLKSSSTGSEMVDMGRNKKLVLALIDILDEIKTTISTEELTSKYQIIKDNLVPDEDDILKLPPPTVSDQIAGFFSFFKPTKTYFITPILVNLNILIFILMVIKGVSFIEPDSQSLLNWGANFRPLTLDGQWWRLITNTFLHIGIIHLLLNMYALIYIGLLLEPYLGKLKFLSAYLLTGIAASVTSLWWHDLTISAGASGAIFGMYGVFLAMLTTDLIEKTARRAFLTSIGIFVAYNLINGVKGNIDNAAHIGGLLSGLIIGYSFTVSLKKPGDNGLSYAIIGSLTVITIIGSAMTFKNISNDLPIYQADMKRFSDIESMALEIYNLPKDTPKDKLLDEIKNRGIYYWNEDLELVKKDEKLKIPKPLLAQTGKLKEYCNLRLKCYQLIYKAIDEDTDKYKEQIETYNKQIQSIIDELKRVNSQ</sequence>
<keyword evidence="3 8" id="KW-0812">Transmembrane</keyword>
<feature type="transmembrane region" description="Helical" evidence="8">
    <location>
        <begin position="294"/>
        <end position="311"/>
    </location>
</feature>
<dbReference type="GO" id="GO:0004252">
    <property type="term" value="F:serine-type endopeptidase activity"/>
    <property type="evidence" value="ECO:0007669"/>
    <property type="project" value="InterPro"/>
</dbReference>
<feature type="transmembrane region" description="Helical" evidence="8">
    <location>
        <begin position="346"/>
        <end position="366"/>
    </location>
</feature>
<keyword evidence="10" id="KW-0645">Protease</keyword>
<dbReference type="Proteomes" id="UP000199072">
    <property type="component" value="Unassembled WGS sequence"/>
</dbReference>
<evidence type="ECO:0000313" key="10">
    <source>
        <dbReference type="EMBL" id="SDD27721.1"/>
    </source>
</evidence>
<evidence type="ECO:0000256" key="3">
    <source>
        <dbReference type="ARBA" id="ARBA00022692"/>
    </source>
</evidence>
<feature type="transmembrane region" description="Helical" evidence="8">
    <location>
        <begin position="317"/>
        <end position="334"/>
    </location>
</feature>
<dbReference type="SUPFAM" id="SSF144091">
    <property type="entry name" value="Rhomboid-like"/>
    <property type="match status" value="1"/>
</dbReference>
<reference evidence="10 11" key="1">
    <citation type="submission" date="2016-10" db="EMBL/GenBank/DDBJ databases">
        <authorList>
            <person name="de Groot N.N."/>
        </authorList>
    </citation>
    <scope>NUCLEOTIDE SEQUENCE [LARGE SCALE GENOMIC DNA]</scope>
    <source>
        <strain evidence="10 11">47C3B</strain>
    </source>
</reference>
<name>A0A1G6TF83_9SPHI</name>
<evidence type="ECO:0000256" key="2">
    <source>
        <dbReference type="ARBA" id="ARBA00009045"/>
    </source>
</evidence>
<feature type="coiled-coil region" evidence="7">
    <location>
        <begin position="458"/>
        <end position="492"/>
    </location>
</feature>
<dbReference type="RefSeq" id="WP_091142996.1">
    <property type="nucleotide sequence ID" value="NZ_FNAI01000001.1"/>
</dbReference>
<dbReference type="GO" id="GO:0016020">
    <property type="term" value="C:membrane"/>
    <property type="evidence" value="ECO:0007669"/>
    <property type="project" value="UniProtKB-SubCell"/>
</dbReference>
<feature type="transmembrane region" description="Helical" evidence="8">
    <location>
        <begin position="238"/>
        <end position="257"/>
    </location>
</feature>
<keyword evidence="4" id="KW-0378">Hydrolase</keyword>
<evidence type="ECO:0000256" key="6">
    <source>
        <dbReference type="ARBA" id="ARBA00023136"/>
    </source>
</evidence>
<evidence type="ECO:0000256" key="8">
    <source>
        <dbReference type="SAM" id="Phobius"/>
    </source>
</evidence>
<evidence type="ECO:0000256" key="5">
    <source>
        <dbReference type="ARBA" id="ARBA00022989"/>
    </source>
</evidence>
<feature type="transmembrane region" description="Helical" evidence="8">
    <location>
        <begin position="263"/>
        <end position="282"/>
    </location>
</feature>
<dbReference type="PANTHER" id="PTHR43731">
    <property type="entry name" value="RHOMBOID PROTEASE"/>
    <property type="match status" value="1"/>
</dbReference>
<protein>
    <submittedName>
        <fullName evidence="10">Rhomboid protease GluP</fullName>
    </submittedName>
</protein>
<dbReference type="STRING" id="1391627.SAMN05216464_101278"/>
<keyword evidence="6 8" id="KW-0472">Membrane</keyword>
<dbReference type="EMBL" id="FNAI01000001">
    <property type="protein sequence ID" value="SDD27721.1"/>
    <property type="molecule type" value="Genomic_DNA"/>
</dbReference>
<keyword evidence="5 8" id="KW-1133">Transmembrane helix</keyword>
<dbReference type="InterPro" id="IPR035952">
    <property type="entry name" value="Rhomboid-like_sf"/>
</dbReference>
<organism evidence="10 11">
    <name type="scientific">Mucilaginibacter pineti</name>
    <dbReference type="NCBI Taxonomy" id="1391627"/>
    <lineage>
        <taxon>Bacteria</taxon>
        <taxon>Pseudomonadati</taxon>
        <taxon>Bacteroidota</taxon>
        <taxon>Sphingobacteriia</taxon>
        <taxon>Sphingobacteriales</taxon>
        <taxon>Sphingobacteriaceae</taxon>
        <taxon>Mucilaginibacter</taxon>
    </lineage>
</organism>
<dbReference type="InterPro" id="IPR050925">
    <property type="entry name" value="Rhomboid_protease_S54"/>
</dbReference>
<feature type="transmembrane region" description="Helical" evidence="8">
    <location>
        <begin position="153"/>
        <end position="178"/>
    </location>
</feature>
<feature type="domain" description="Peptidase S54 rhomboid" evidence="9">
    <location>
        <begin position="199"/>
        <end position="333"/>
    </location>
</feature>
<dbReference type="Pfam" id="PF01694">
    <property type="entry name" value="Rhomboid"/>
    <property type="match status" value="1"/>
</dbReference>
<evidence type="ECO:0000256" key="1">
    <source>
        <dbReference type="ARBA" id="ARBA00004141"/>
    </source>
</evidence>
<proteinExistence type="inferred from homology"/>
<feature type="transmembrane region" description="Helical" evidence="8">
    <location>
        <begin position="209"/>
        <end position="231"/>
    </location>
</feature>
<evidence type="ECO:0000256" key="4">
    <source>
        <dbReference type="ARBA" id="ARBA00022801"/>
    </source>
</evidence>
<dbReference type="PANTHER" id="PTHR43731:SF14">
    <property type="entry name" value="PRESENILIN-ASSOCIATED RHOMBOID-LIKE PROTEIN, MITOCHONDRIAL"/>
    <property type="match status" value="1"/>
</dbReference>
<dbReference type="GO" id="GO:0006508">
    <property type="term" value="P:proteolysis"/>
    <property type="evidence" value="ECO:0007669"/>
    <property type="project" value="UniProtKB-KW"/>
</dbReference>
<evidence type="ECO:0000259" key="9">
    <source>
        <dbReference type="Pfam" id="PF01694"/>
    </source>
</evidence>
<keyword evidence="11" id="KW-1185">Reference proteome</keyword>
<evidence type="ECO:0000313" key="11">
    <source>
        <dbReference type="Proteomes" id="UP000199072"/>
    </source>
</evidence>
<comment type="subcellular location">
    <subcellularLocation>
        <location evidence="1">Membrane</location>
        <topology evidence="1">Multi-pass membrane protein</topology>
    </subcellularLocation>
</comment>
<comment type="similarity">
    <text evidence="2">Belongs to the peptidase S54 family.</text>
</comment>